<name>A0A0K8W4Y0_BACLA</name>
<dbReference type="OrthoDB" id="8122554at2759"/>
<evidence type="ECO:0000259" key="1">
    <source>
        <dbReference type="Pfam" id="PF23055"/>
    </source>
</evidence>
<dbReference type="InterPro" id="IPR055469">
    <property type="entry name" value="DUF7041"/>
</dbReference>
<reference evidence="2" key="1">
    <citation type="submission" date="2015-06" db="EMBL/GenBank/DDBJ databases">
        <authorList>
            <person name="Hoefler B.C."/>
            <person name="Straight P.D."/>
        </authorList>
    </citation>
    <scope>NUCLEOTIDE SEQUENCE</scope>
</reference>
<feature type="non-terminal residue" evidence="2">
    <location>
        <position position="102"/>
    </location>
</feature>
<evidence type="ECO:0000313" key="2">
    <source>
        <dbReference type="EMBL" id="JAI46228.1"/>
    </source>
</evidence>
<proteinExistence type="predicted"/>
<gene>
    <name evidence="2" type="ORF">c9_g6_i1</name>
</gene>
<dbReference type="AlphaFoldDB" id="A0A0K8W4Y0"/>
<sequence length="102" mass="11432">AVKQVTENLQNRGQWAEDVQTRNVEVAKISIRIPPFWHAKPELIAHVESQTIAAGITSDKRKYHTVIAAIESNVLAQIILNPPNSDLYSTLKNRIITQFADS</sequence>
<dbReference type="EMBL" id="GDHF01006086">
    <property type="protein sequence ID" value="JAI46228.1"/>
    <property type="molecule type" value="Transcribed_RNA"/>
</dbReference>
<dbReference type="PANTHER" id="PTHR33327">
    <property type="entry name" value="ENDONUCLEASE"/>
    <property type="match status" value="1"/>
</dbReference>
<feature type="domain" description="DUF7041" evidence="1">
    <location>
        <begin position="33"/>
        <end position="102"/>
    </location>
</feature>
<accession>A0A0K8W4Y0</accession>
<organism evidence="2">
    <name type="scientific">Bactrocera latifrons</name>
    <name type="common">Malaysian fruit fly</name>
    <name type="synonym">Chaetodacus latifrons</name>
    <dbReference type="NCBI Taxonomy" id="174628"/>
    <lineage>
        <taxon>Eukaryota</taxon>
        <taxon>Metazoa</taxon>
        <taxon>Ecdysozoa</taxon>
        <taxon>Arthropoda</taxon>
        <taxon>Hexapoda</taxon>
        <taxon>Insecta</taxon>
        <taxon>Pterygota</taxon>
        <taxon>Neoptera</taxon>
        <taxon>Endopterygota</taxon>
        <taxon>Diptera</taxon>
        <taxon>Brachycera</taxon>
        <taxon>Muscomorpha</taxon>
        <taxon>Tephritoidea</taxon>
        <taxon>Tephritidae</taxon>
        <taxon>Bactrocera</taxon>
        <taxon>Bactrocera</taxon>
    </lineage>
</organism>
<protein>
    <recommendedName>
        <fullName evidence="1">DUF7041 domain-containing protein</fullName>
    </recommendedName>
</protein>
<dbReference type="Pfam" id="PF23055">
    <property type="entry name" value="DUF7041"/>
    <property type="match status" value="1"/>
</dbReference>
<feature type="non-terminal residue" evidence="2">
    <location>
        <position position="1"/>
    </location>
</feature>
<dbReference type="PANTHER" id="PTHR33327:SF3">
    <property type="entry name" value="RNA-DIRECTED DNA POLYMERASE"/>
    <property type="match status" value="1"/>
</dbReference>